<comment type="subcellular location">
    <subcellularLocation>
        <location evidence="1">Nucleus</location>
    </subcellularLocation>
</comment>
<dbReference type="SMART" id="SM01019">
    <property type="entry name" value="B3"/>
    <property type="match status" value="1"/>
</dbReference>
<dbReference type="GO" id="GO:0003700">
    <property type="term" value="F:DNA-binding transcription factor activity"/>
    <property type="evidence" value="ECO:0007669"/>
    <property type="project" value="InterPro"/>
</dbReference>
<feature type="compositionally biased region" description="Polar residues" evidence="6">
    <location>
        <begin position="61"/>
        <end position="76"/>
    </location>
</feature>
<evidence type="ECO:0000256" key="2">
    <source>
        <dbReference type="ARBA" id="ARBA00023015"/>
    </source>
</evidence>
<evidence type="ECO:0000313" key="9">
    <source>
        <dbReference type="Proteomes" id="UP001370490"/>
    </source>
</evidence>
<feature type="compositionally biased region" description="Basic residues" evidence="6">
    <location>
        <begin position="49"/>
        <end position="60"/>
    </location>
</feature>
<evidence type="ECO:0000256" key="5">
    <source>
        <dbReference type="ARBA" id="ARBA00023242"/>
    </source>
</evidence>
<evidence type="ECO:0000256" key="4">
    <source>
        <dbReference type="ARBA" id="ARBA00023163"/>
    </source>
</evidence>
<feature type="domain" description="TF-B3" evidence="7">
    <location>
        <begin position="93"/>
        <end position="195"/>
    </location>
</feature>
<gene>
    <name evidence="8" type="ORF">RJ641_007171</name>
</gene>
<dbReference type="InterPro" id="IPR003340">
    <property type="entry name" value="B3_DNA-bd"/>
</dbReference>
<dbReference type="Gene3D" id="2.40.330.10">
    <property type="entry name" value="DNA-binding pseudobarrel domain"/>
    <property type="match status" value="1"/>
</dbReference>
<reference evidence="8 9" key="1">
    <citation type="submission" date="2023-12" db="EMBL/GenBank/DDBJ databases">
        <title>A high-quality genome assembly for Dillenia turbinata (Dilleniales).</title>
        <authorList>
            <person name="Chanderbali A."/>
        </authorList>
    </citation>
    <scope>NUCLEOTIDE SEQUENCE [LARGE SCALE GENOMIC DNA]</scope>
    <source>
        <strain evidence="8">LSX21</strain>
        <tissue evidence="8">Leaf</tissue>
    </source>
</reference>
<dbReference type="SUPFAM" id="SSF101936">
    <property type="entry name" value="DNA-binding pseudobarrel domain"/>
    <property type="match status" value="1"/>
</dbReference>
<feature type="region of interest" description="Disordered" evidence="6">
    <location>
        <begin position="49"/>
        <end position="81"/>
    </location>
</feature>
<dbReference type="InterPro" id="IPR044800">
    <property type="entry name" value="LEC2-like"/>
</dbReference>
<keyword evidence="4" id="KW-0804">Transcription</keyword>
<comment type="caution">
    <text evidence="8">The sequence shown here is derived from an EMBL/GenBank/DDBJ whole genome shotgun (WGS) entry which is preliminary data.</text>
</comment>
<dbReference type="PANTHER" id="PTHR31140">
    <property type="entry name" value="B3 DOMAIN-CONTAINING TRANSCRIPTION FACTOR ABI3"/>
    <property type="match status" value="1"/>
</dbReference>
<evidence type="ECO:0000259" key="7">
    <source>
        <dbReference type="PROSITE" id="PS50863"/>
    </source>
</evidence>
<keyword evidence="9" id="KW-1185">Reference proteome</keyword>
<name>A0AAN8V6R1_9MAGN</name>
<evidence type="ECO:0000256" key="6">
    <source>
        <dbReference type="SAM" id="MobiDB-lite"/>
    </source>
</evidence>
<dbReference type="Proteomes" id="UP001370490">
    <property type="component" value="Unassembled WGS sequence"/>
</dbReference>
<evidence type="ECO:0000313" key="8">
    <source>
        <dbReference type="EMBL" id="KAK6928580.1"/>
    </source>
</evidence>
<sequence length="277" mass="32088">MEGVNAEELGFVTFEGDNVVNNVVQNHPNRIYEGRDRDRVVVNNSGIQRKRRMARQKRRSSVNLLSLPSSASNTCDSPLPSREIDPRRLRFLFQKELKNSDVSSLRRMVIPKKAAESHLPLLESKEGIVMHMDDIDGVHIWSFRYRFWPNNNSRMYVLENTGDFVNAHDLRLGDFVMLYQDYETQTYVIRARKASNQDPHINHAIEAVNDIVVQDLELTRTMPHSNFSRVEETSTPFVYDTSFSNDSLFDFLSGSMMHYPRKEPMEGFGSVSLDDFY</sequence>
<dbReference type="AlphaFoldDB" id="A0AAN8V6R1"/>
<keyword evidence="3" id="KW-0238">DNA-binding</keyword>
<dbReference type="GO" id="GO:0003677">
    <property type="term" value="F:DNA binding"/>
    <property type="evidence" value="ECO:0007669"/>
    <property type="project" value="UniProtKB-KW"/>
</dbReference>
<organism evidence="8 9">
    <name type="scientific">Dillenia turbinata</name>
    <dbReference type="NCBI Taxonomy" id="194707"/>
    <lineage>
        <taxon>Eukaryota</taxon>
        <taxon>Viridiplantae</taxon>
        <taxon>Streptophyta</taxon>
        <taxon>Embryophyta</taxon>
        <taxon>Tracheophyta</taxon>
        <taxon>Spermatophyta</taxon>
        <taxon>Magnoliopsida</taxon>
        <taxon>eudicotyledons</taxon>
        <taxon>Gunneridae</taxon>
        <taxon>Pentapetalae</taxon>
        <taxon>Dilleniales</taxon>
        <taxon>Dilleniaceae</taxon>
        <taxon>Dillenia</taxon>
    </lineage>
</organism>
<dbReference type="Pfam" id="PF02362">
    <property type="entry name" value="B3"/>
    <property type="match status" value="1"/>
</dbReference>
<evidence type="ECO:0000256" key="1">
    <source>
        <dbReference type="ARBA" id="ARBA00004123"/>
    </source>
</evidence>
<dbReference type="GO" id="GO:0005634">
    <property type="term" value="C:nucleus"/>
    <property type="evidence" value="ECO:0007669"/>
    <property type="project" value="UniProtKB-SubCell"/>
</dbReference>
<evidence type="ECO:0000256" key="3">
    <source>
        <dbReference type="ARBA" id="ARBA00023125"/>
    </source>
</evidence>
<dbReference type="PROSITE" id="PS50863">
    <property type="entry name" value="B3"/>
    <property type="match status" value="1"/>
</dbReference>
<keyword evidence="2" id="KW-0805">Transcription regulation</keyword>
<dbReference type="CDD" id="cd10017">
    <property type="entry name" value="B3_DNA"/>
    <property type="match status" value="1"/>
</dbReference>
<dbReference type="PANTHER" id="PTHR31140:SF73">
    <property type="entry name" value="B3 DOMAIN-CONTAINING TRANSCRIPTION FACTOR FUS3"/>
    <property type="match status" value="1"/>
</dbReference>
<protein>
    <submittedName>
        <fullName evidence="8">B3 DNA binding domain</fullName>
    </submittedName>
</protein>
<dbReference type="EMBL" id="JBAMMX010000014">
    <property type="protein sequence ID" value="KAK6928580.1"/>
    <property type="molecule type" value="Genomic_DNA"/>
</dbReference>
<proteinExistence type="predicted"/>
<accession>A0AAN8V6R1</accession>
<dbReference type="InterPro" id="IPR015300">
    <property type="entry name" value="DNA-bd_pseudobarrel_sf"/>
</dbReference>
<keyword evidence="5" id="KW-0539">Nucleus</keyword>